<dbReference type="AlphaFoldDB" id="B1T6T3"/>
<organism evidence="2 3">
    <name type="scientific">Burkholderia ambifaria MEX-5</name>
    <dbReference type="NCBI Taxonomy" id="396597"/>
    <lineage>
        <taxon>Bacteria</taxon>
        <taxon>Pseudomonadati</taxon>
        <taxon>Pseudomonadota</taxon>
        <taxon>Betaproteobacteria</taxon>
        <taxon>Burkholderiales</taxon>
        <taxon>Burkholderiaceae</taxon>
        <taxon>Burkholderia</taxon>
        <taxon>Burkholderia cepacia complex</taxon>
    </lineage>
</organism>
<comment type="caution">
    <text evidence="2">The sequence shown here is derived from an EMBL/GenBank/DDBJ whole genome shotgun (WGS) entry which is preliminary data.</text>
</comment>
<dbReference type="Proteomes" id="UP000004814">
    <property type="component" value="Unassembled WGS sequence"/>
</dbReference>
<dbReference type="InterPro" id="IPR018035">
    <property type="entry name" value="Flagellar_FliH/T3SS_HrpE"/>
</dbReference>
<evidence type="ECO:0000259" key="1">
    <source>
        <dbReference type="Pfam" id="PF02108"/>
    </source>
</evidence>
<evidence type="ECO:0000313" key="3">
    <source>
        <dbReference type="Proteomes" id="UP000004814"/>
    </source>
</evidence>
<evidence type="ECO:0000313" key="2">
    <source>
        <dbReference type="EMBL" id="EDT40726.1"/>
    </source>
</evidence>
<dbReference type="EMBL" id="ABLK01000111">
    <property type="protein sequence ID" value="EDT40726.1"/>
    <property type="molecule type" value="Genomic_DNA"/>
</dbReference>
<dbReference type="Pfam" id="PF02108">
    <property type="entry name" value="FliH"/>
    <property type="match status" value="1"/>
</dbReference>
<sequence length="211" mass="23336">MHFRVMRTTSGELDAFAESRVVKADAIAELFDAIDLRAHLETELAQAQLDRQASVDGARREGYAQGEREAQIAVSESVQNAHGFLARAHSMFEAQFARFVAEAVERIVDPLPDPIRMQAVIRYAHAAFGDEIALRVVVHPDDRGAAQTALEQYRPEWRAILVDDALIPRGGCRLESPLVVVEHEWDALLKGIEQAALGAFRDGAPLTKDDI</sequence>
<proteinExistence type="predicted"/>
<feature type="domain" description="Flagellar assembly protein FliH/Type III secretion system HrpE" evidence="1">
    <location>
        <begin position="114"/>
        <end position="177"/>
    </location>
</feature>
<accession>B1T6T3</accession>
<gene>
    <name evidence="2" type="ORF">BamMEX5DRAFT_3499</name>
</gene>
<dbReference type="PATRIC" id="fig|396597.7.peg.4467"/>
<reference evidence="2 3" key="1">
    <citation type="submission" date="2008-03" db="EMBL/GenBank/DDBJ databases">
        <title>Sequencing of the draft genome and assembly of Burkholderia ambifaria MEX-5.</title>
        <authorList>
            <consortium name="US DOE Joint Genome Institute (JGI-PGF)"/>
            <person name="Copeland A."/>
            <person name="Lucas S."/>
            <person name="Lapidus A."/>
            <person name="Glavina del Rio T."/>
            <person name="Dalin E."/>
            <person name="Tice H."/>
            <person name="Bruce D."/>
            <person name="Goodwin L."/>
            <person name="Pitluck S."/>
            <person name="Larimer F."/>
            <person name="Land M.L."/>
            <person name="Hauser L."/>
            <person name="Tiedje J."/>
            <person name="Richardson P."/>
        </authorList>
    </citation>
    <scope>NUCLEOTIDE SEQUENCE [LARGE SCALE GENOMIC DNA]</scope>
    <source>
        <strain evidence="2 3">MEX-5</strain>
    </source>
</reference>
<name>B1T6T3_9BURK</name>
<protein>
    <recommendedName>
        <fullName evidence="1">Flagellar assembly protein FliH/Type III secretion system HrpE domain-containing protein</fullName>
    </recommendedName>
</protein>